<feature type="non-terminal residue" evidence="4">
    <location>
        <position position="68"/>
    </location>
</feature>
<dbReference type="EMBL" id="GG745334">
    <property type="protein sequence ID" value="KNE59084.1"/>
    <property type="molecule type" value="Genomic_DNA"/>
</dbReference>
<organism evidence="4 5">
    <name type="scientific">Allomyces macrogynus (strain ATCC 38327)</name>
    <name type="common">Allomyces javanicus var. macrogynus</name>
    <dbReference type="NCBI Taxonomy" id="578462"/>
    <lineage>
        <taxon>Eukaryota</taxon>
        <taxon>Fungi</taxon>
        <taxon>Fungi incertae sedis</taxon>
        <taxon>Blastocladiomycota</taxon>
        <taxon>Blastocladiomycetes</taxon>
        <taxon>Blastocladiales</taxon>
        <taxon>Blastocladiaceae</taxon>
        <taxon>Allomyces</taxon>
    </lineage>
</organism>
<evidence type="ECO:0000313" key="5">
    <source>
        <dbReference type="Proteomes" id="UP000054350"/>
    </source>
</evidence>
<proteinExistence type="predicted"/>
<evidence type="ECO:0000256" key="1">
    <source>
        <dbReference type="SAM" id="MobiDB-lite"/>
    </source>
</evidence>
<sequence>MALDFAFFQVILYSLVANAVSEAAMWGLVWRTQQFKAASNMVERAKSQLEKFKGKADPSKKNNKRQLQ</sequence>
<keyword evidence="5" id="KW-1185">Reference proteome</keyword>
<keyword evidence="2" id="KW-1133">Transmembrane helix</keyword>
<keyword evidence="2" id="KW-0472">Membrane</keyword>
<dbReference type="OrthoDB" id="342726at2759"/>
<keyword evidence="2" id="KW-0812">Transmembrane</keyword>
<dbReference type="VEuPathDB" id="FungiDB:AMAG_18097"/>
<evidence type="ECO:0000256" key="2">
    <source>
        <dbReference type="SAM" id="Phobius"/>
    </source>
</evidence>
<reference evidence="4 5" key="1">
    <citation type="submission" date="2009-11" db="EMBL/GenBank/DDBJ databases">
        <title>Annotation of Allomyces macrogynus ATCC 38327.</title>
        <authorList>
            <consortium name="The Broad Institute Genome Sequencing Platform"/>
            <person name="Russ C."/>
            <person name="Cuomo C."/>
            <person name="Burger G."/>
            <person name="Gray M.W."/>
            <person name="Holland P.W.H."/>
            <person name="King N."/>
            <person name="Lang F.B.F."/>
            <person name="Roger A.J."/>
            <person name="Ruiz-Trillo I."/>
            <person name="Young S.K."/>
            <person name="Zeng Q."/>
            <person name="Gargeya S."/>
            <person name="Fitzgerald M."/>
            <person name="Haas B."/>
            <person name="Abouelleil A."/>
            <person name="Alvarado L."/>
            <person name="Arachchi H.M."/>
            <person name="Berlin A."/>
            <person name="Chapman S.B."/>
            <person name="Gearin G."/>
            <person name="Goldberg J."/>
            <person name="Griggs A."/>
            <person name="Gujja S."/>
            <person name="Hansen M."/>
            <person name="Heiman D."/>
            <person name="Howarth C."/>
            <person name="Larimer J."/>
            <person name="Lui A."/>
            <person name="MacDonald P.J.P."/>
            <person name="McCowen C."/>
            <person name="Montmayeur A."/>
            <person name="Murphy C."/>
            <person name="Neiman D."/>
            <person name="Pearson M."/>
            <person name="Priest M."/>
            <person name="Roberts A."/>
            <person name="Saif S."/>
            <person name="Shea T."/>
            <person name="Sisk P."/>
            <person name="Stolte C."/>
            <person name="Sykes S."/>
            <person name="Wortman J."/>
            <person name="Nusbaum C."/>
            <person name="Birren B."/>
        </authorList>
    </citation>
    <scope>NUCLEOTIDE SEQUENCE [LARGE SCALE GENOMIC DNA]</scope>
    <source>
        <strain evidence="4 5">ATCC 38327</strain>
    </source>
</reference>
<feature type="transmembrane region" description="Helical" evidence="2">
    <location>
        <begin position="6"/>
        <end position="29"/>
    </location>
</feature>
<evidence type="ECO:0000313" key="4">
    <source>
        <dbReference type="EMBL" id="KNE59084.1"/>
    </source>
</evidence>
<protein>
    <submittedName>
        <fullName evidence="4">Uncharacterized protein</fullName>
    </submittedName>
</protein>
<reference evidence="5" key="2">
    <citation type="submission" date="2009-11" db="EMBL/GenBank/DDBJ databases">
        <title>The Genome Sequence of Allomyces macrogynus strain ATCC 38327.</title>
        <authorList>
            <consortium name="The Broad Institute Genome Sequencing Platform"/>
            <person name="Russ C."/>
            <person name="Cuomo C."/>
            <person name="Shea T."/>
            <person name="Young S.K."/>
            <person name="Zeng Q."/>
            <person name="Koehrsen M."/>
            <person name="Haas B."/>
            <person name="Borodovsky M."/>
            <person name="Guigo R."/>
            <person name="Alvarado L."/>
            <person name="Berlin A."/>
            <person name="Borenstein D."/>
            <person name="Chen Z."/>
            <person name="Engels R."/>
            <person name="Freedman E."/>
            <person name="Gellesch M."/>
            <person name="Goldberg J."/>
            <person name="Griggs A."/>
            <person name="Gujja S."/>
            <person name="Heiman D."/>
            <person name="Hepburn T."/>
            <person name="Howarth C."/>
            <person name="Jen D."/>
            <person name="Larson L."/>
            <person name="Lewis B."/>
            <person name="Mehta T."/>
            <person name="Park D."/>
            <person name="Pearson M."/>
            <person name="Roberts A."/>
            <person name="Saif S."/>
            <person name="Shenoy N."/>
            <person name="Sisk P."/>
            <person name="Stolte C."/>
            <person name="Sykes S."/>
            <person name="Walk T."/>
            <person name="White J."/>
            <person name="Yandava C."/>
            <person name="Burger G."/>
            <person name="Gray M.W."/>
            <person name="Holland P.W.H."/>
            <person name="King N."/>
            <person name="Lang F.B.F."/>
            <person name="Roger A.J."/>
            <person name="Ruiz-Trillo I."/>
            <person name="Lander E."/>
            <person name="Nusbaum C."/>
        </authorList>
    </citation>
    <scope>NUCLEOTIDE SEQUENCE [LARGE SCALE GENOMIC DNA]</scope>
    <source>
        <strain evidence="5">ATCC 38327</strain>
    </source>
</reference>
<accession>A0A0L0S9L8</accession>
<dbReference type="Proteomes" id="UP000054350">
    <property type="component" value="Unassembled WGS sequence"/>
</dbReference>
<evidence type="ECO:0000256" key="3">
    <source>
        <dbReference type="SAM" id="SignalP"/>
    </source>
</evidence>
<feature type="compositionally biased region" description="Basic and acidic residues" evidence="1">
    <location>
        <begin position="49"/>
        <end position="60"/>
    </location>
</feature>
<gene>
    <name evidence="4" type="ORF">AMAG_18097</name>
</gene>
<name>A0A0L0S9L8_ALLM3</name>
<feature type="signal peptide" evidence="3">
    <location>
        <begin position="1"/>
        <end position="19"/>
    </location>
</feature>
<keyword evidence="3" id="KW-0732">Signal</keyword>
<dbReference type="AlphaFoldDB" id="A0A0L0S9L8"/>
<feature type="region of interest" description="Disordered" evidence="1">
    <location>
        <begin position="49"/>
        <end position="68"/>
    </location>
</feature>
<feature type="chain" id="PRO_5005547924" evidence="3">
    <location>
        <begin position="20"/>
        <end position="68"/>
    </location>
</feature>